<dbReference type="STRING" id="1321606.SAMD00020551_1620"/>
<reference evidence="1 2" key="1">
    <citation type="submission" date="2013-06" db="EMBL/GenBank/DDBJ databases">
        <title>Whole genome shotgun sequence of Bacillus selenatarsenatis SF-1.</title>
        <authorList>
            <person name="Kuroda M."/>
            <person name="Sei K."/>
            <person name="Yamashita M."/>
            <person name="Ike M."/>
        </authorList>
    </citation>
    <scope>NUCLEOTIDE SEQUENCE [LARGE SCALE GENOMIC DNA]</scope>
    <source>
        <strain evidence="1 2">SF-1</strain>
    </source>
</reference>
<protein>
    <recommendedName>
        <fullName evidence="3">DUF1292 domain-containing protein</fullName>
    </recommendedName>
</protein>
<evidence type="ECO:0008006" key="3">
    <source>
        <dbReference type="Google" id="ProtNLM"/>
    </source>
</evidence>
<gene>
    <name evidence="1" type="ORF">SAMD00020551_1620</name>
</gene>
<name>A0A0A8X0H5_MESS1</name>
<evidence type="ECO:0000313" key="2">
    <source>
        <dbReference type="Proteomes" id="UP000031014"/>
    </source>
</evidence>
<dbReference type="Proteomes" id="UP000031014">
    <property type="component" value="Unassembled WGS sequence"/>
</dbReference>
<evidence type="ECO:0000313" key="1">
    <source>
        <dbReference type="EMBL" id="GAM13475.1"/>
    </source>
</evidence>
<dbReference type="RefSeq" id="WP_041965317.1">
    <property type="nucleotide sequence ID" value="NZ_BASE01000035.1"/>
</dbReference>
<dbReference type="InterPro" id="IPR009711">
    <property type="entry name" value="UPF0473"/>
</dbReference>
<organism evidence="1 2">
    <name type="scientific">Mesobacillus selenatarsenatis (strain DSM 18680 / JCM 14380 / FERM P-15431 / SF-1)</name>
    <dbReference type="NCBI Taxonomy" id="1321606"/>
    <lineage>
        <taxon>Bacteria</taxon>
        <taxon>Bacillati</taxon>
        <taxon>Bacillota</taxon>
        <taxon>Bacilli</taxon>
        <taxon>Bacillales</taxon>
        <taxon>Bacillaceae</taxon>
        <taxon>Mesobacillus</taxon>
    </lineage>
</organism>
<dbReference type="Pfam" id="PF06949">
    <property type="entry name" value="DUF1292"/>
    <property type="match status" value="1"/>
</dbReference>
<comment type="caution">
    <text evidence="1">The sequence shown here is derived from an EMBL/GenBank/DDBJ whole genome shotgun (WGS) entry which is preliminary data.</text>
</comment>
<accession>A0A0A8X0H5</accession>
<dbReference type="AlphaFoldDB" id="A0A0A8X0H5"/>
<keyword evidence="2" id="KW-1185">Reference proteome</keyword>
<dbReference type="EMBL" id="BASE01000035">
    <property type="protein sequence ID" value="GAM13475.1"/>
    <property type="molecule type" value="Genomic_DNA"/>
</dbReference>
<proteinExistence type="predicted"/>
<sequence length="85" mass="9517">MKTDSIRDLVTVTDDRGKERQFEVEALFEMNGESFAMLRDEDGTVLMRVEEEGGDQFLVGIESDLEKSDLLDAYQIAVDAAPAED</sequence>